<sequence>MQVLSFVCFSSQFRQWSDHAIYDYQQIKAISARSHLILMYVVFSVTTSIALSISSLLHTAQ</sequence>
<proteinExistence type="predicted"/>
<reference evidence="2 3" key="1">
    <citation type="submission" date="2019-03" db="EMBL/GenBank/DDBJ databases">
        <title>An improved genome assembly of the fluke Schistosoma japonicum.</title>
        <authorList>
            <person name="Hu W."/>
            <person name="Luo F."/>
            <person name="Yin M."/>
            <person name="Mo X."/>
            <person name="Sun C."/>
            <person name="Wu Q."/>
            <person name="Zhu B."/>
            <person name="Xiang M."/>
            <person name="Wang J."/>
            <person name="Wang Y."/>
            <person name="Zhang T."/>
            <person name="Xu B."/>
            <person name="Zheng H."/>
            <person name="Feng Z."/>
        </authorList>
    </citation>
    <scope>NUCLEOTIDE SEQUENCE [LARGE SCALE GENOMIC DNA]</scope>
    <source>
        <strain evidence="2">HuSjv2</strain>
        <tissue evidence="2">Worms</tissue>
    </source>
</reference>
<keyword evidence="1" id="KW-0472">Membrane</keyword>
<evidence type="ECO:0000256" key="1">
    <source>
        <dbReference type="SAM" id="Phobius"/>
    </source>
</evidence>
<accession>A0A4Z2CV54</accession>
<name>A0A4Z2CV54_SCHJA</name>
<gene>
    <name evidence="2" type="ORF">EWB00_007462</name>
</gene>
<evidence type="ECO:0000313" key="2">
    <source>
        <dbReference type="EMBL" id="TNN07860.1"/>
    </source>
</evidence>
<comment type="caution">
    <text evidence="2">The sequence shown here is derived from an EMBL/GenBank/DDBJ whole genome shotgun (WGS) entry which is preliminary data.</text>
</comment>
<evidence type="ECO:0000313" key="3">
    <source>
        <dbReference type="Proteomes" id="UP000311919"/>
    </source>
</evidence>
<feature type="transmembrane region" description="Helical" evidence="1">
    <location>
        <begin position="36"/>
        <end position="57"/>
    </location>
</feature>
<keyword evidence="1" id="KW-0812">Transmembrane</keyword>
<dbReference type="EMBL" id="SKCS01000420">
    <property type="protein sequence ID" value="TNN07860.1"/>
    <property type="molecule type" value="Genomic_DNA"/>
</dbReference>
<organism evidence="2 3">
    <name type="scientific">Schistosoma japonicum</name>
    <name type="common">Blood fluke</name>
    <dbReference type="NCBI Taxonomy" id="6182"/>
    <lineage>
        <taxon>Eukaryota</taxon>
        <taxon>Metazoa</taxon>
        <taxon>Spiralia</taxon>
        <taxon>Lophotrochozoa</taxon>
        <taxon>Platyhelminthes</taxon>
        <taxon>Trematoda</taxon>
        <taxon>Digenea</taxon>
        <taxon>Strigeidida</taxon>
        <taxon>Schistosomatoidea</taxon>
        <taxon>Schistosomatidae</taxon>
        <taxon>Schistosoma</taxon>
    </lineage>
</organism>
<dbReference type="AlphaFoldDB" id="A0A4Z2CV54"/>
<dbReference type="Proteomes" id="UP000311919">
    <property type="component" value="Unassembled WGS sequence"/>
</dbReference>
<keyword evidence="1" id="KW-1133">Transmembrane helix</keyword>
<protein>
    <submittedName>
        <fullName evidence="2">Uncharacterized protein</fullName>
    </submittedName>
</protein>
<keyword evidence="3" id="KW-1185">Reference proteome</keyword>